<evidence type="ECO:0008006" key="3">
    <source>
        <dbReference type="Google" id="ProtNLM"/>
    </source>
</evidence>
<keyword evidence="2" id="KW-1185">Reference proteome</keyword>
<protein>
    <recommendedName>
        <fullName evidence="3">Secreted protein</fullName>
    </recommendedName>
</protein>
<evidence type="ECO:0000313" key="1">
    <source>
        <dbReference type="EMBL" id="KAL1265231.1"/>
    </source>
</evidence>
<sequence length="87" mass="9864">MAWYNFSSASTLLTVDNVVLSVEFIFSLSSAVKSSSNGDHGSFAGSWLQREYSSITYNNKRILKKQYRPAAAYDVILFFFFFSDHSV</sequence>
<gene>
    <name evidence="1" type="ORF">QQF64_003258</name>
</gene>
<proteinExistence type="predicted"/>
<accession>A0ABR3MKK9</accession>
<evidence type="ECO:0000313" key="2">
    <source>
        <dbReference type="Proteomes" id="UP001558613"/>
    </source>
</evidence>
<dbReference type="Proteomes" id="UP001558613">
    <property type="component" value="Unassembled WGS sequence"/>
</dbReference>
<reference evidence="1 2" key="1">
    <citation type="submission" date="2023-09" db="EMBL/GenBank/DDBJ databases">
        <authorList>
            <person name="Wang M."/>
        </authorList>
    </citation>
    <scope>NUCLEOTIDE SEQUENCE [LARGE SCALE GENOMIC DNA]</scope>
    <source>
        <strain evidence="1">GT-2023</strain>
        <tissue evidence="1">Liver</tissue>
    </source>
</reference>
<organism evidence="1 2">
    <name type="scientific">Cirrhinus molitorella</name>
    <name type="common">mud carp</name>
    <dbReference type="NCBI Taxonomy" id="172907"/>
    <lineage>
        <taxon>Eukaryota</taxon>
        <taxon>Metazoa</taxon>
        <taxon>Chordata</taxon>
        <taxon>Craniata</taxon>
        <taxon>Vertebrata</taxon>
        <taxon>Euteleostomi</taxon>
        <taxon>Actinopterygii</taxon>
        <taxon>Neopterygii</taxon>
        <taxon>Teleostei</taxon>
        <taxon>Ostariophysi</taxon>
        <taxon>Cypriniformes</taxon>
        <taxon>Cyprinidae</taxon>
        <taxon>Labeoninae</taxon>
        <taxon>Labeonini</taxon>
        <taxon>Cirrhinus</taxon>
    </lineage>
</organism>
<name>A0ABR3MKK9_9TELE</name>
<dbReference type="EMBL" id="JAYMGO010000011">
    <property type="protein sequence ID" value="KAL1265231.1"/>
    <property type="molecule type" value="Genomic_DNA"/>
</dbReference>
<comment type="caution">
    <text evidence="1">The sequence shown here is derived from an EMBL/GenBank/DDBJ whole genome shotgun (WGS) entry which is preliminary data.</text>
</comment>